<dbReference type="SUPFAM" id="SSF48264">
    <property type="entry name" value="Cytochrome P450"/>
    <property type="match status" value="1"/>
</dbReference>
<feature type="binding site" description="axial binding residue" evidence="5">
    <location>
        <position position="167"/>
    </location>
    <ligand>
        <name>heme</name>
        <dbReference type="ChEBI" id="CHEBI:30413"/>
    </ligand>
    <ligandPart>
        <name>Fe</name>
        <dbReference type="ChEBI" id="CHEBI:18248"/>
    </ligandPart>
</feature>
<dbReference type="Proteomes" id="UP000593566">
    <property type="component" value="Unassembled WGS sequence"/>
</dbReference>
<evidence type="ECO:0000256" key="6">
    <source>
        <dbReference type="RuleBase" id="RU000461"/>
    </source>
</evidence>
<keyword evidence="3 5" id="KW-0479">Metal-binding</keyword>
<dbReference type="InterPro" id="IPR017972">
    <property type="entry name" value="Cyt_P450_CS"/>
</dbReference>
<reference evidence="7 8" key="1">
    <citation type="journal article" date="2020" name="Genomics">
        <title>Complete, high-quality genomes from long-read metagenomic sequencing of two wolf lichen thalli reveals enigmatic genome architecture.</title>
        <authorList>
            <person name="McKenzie S.K."/>
            <person name="Walston R.F."/>
            <person name="Allen J.L."/>
        </authorList>
    </citation>
    <scope>NUCLEOTIDE SEQUENCE [LARGE SCALE GENOMIC DNA]</scope>
    <source>
        <strain evidence="7">WasteWater1</strain>
    </source>
</reference>
<comment type="caution">
    <text evidence="7">The sequence shown here is derived from an EMBL/GenBank/DDBJ whole genome shotgun (WGS) entry which is preliminary data.</text>
</comment>
<sequence>MRFTARRYLSLHLTAEKNDHETKTDELSRENVDAYRAILGSNLPELEKKPDRVAQEVLTLLVGGSATTMRVMSRVVFHVNSTPHVLSHLRSELDAIMPAPNVYPELEVLEQQGYLTPVSMSISRILMDPNIYHDPYEFQPERWLGSPENQARLAKYFVPFGRGARMCVGMK</sequence>
<dbReference type="PROSITE" id="PS00086">
    <property type="entry name" value="CYTOCHROME_P450"/>
    <property type="match status" value="1"/>
</dbReference>
<dbReference type="GO" id="GO:0016705">
    <property type="term" value="F:oxidoreductase activity, acting on paired donors, with incorporation or reduction of molecular oxygen"/>
    <property type="evidence" value="ECO:0007669"/>
    <property type="project" value="InterPro"/>
</dbReference>
<dbReference type="GO" id="GO:0004497">
    <property type="term" value="F:monooxygenase activity"/>
    <property type="evidence" value="ECO:0007669"/>
    <property type="project" value="UniProtKB-KW"/>
</dbReference>
<dbReference type="PANTHER" id="PTHR24305">
    <property type="entry name" value="CYTOCHROME P450"/>
    <property type="match status" value="1"/>
</dbReference>
<comment type="similarity">
    <text evidence="2 6">Belongs to the cytochrome P450 family.</text>
</comment>
<evidence type="ECO:0008006" key="9">
    <source>
        <dbReference type="Google" id="ProtNLM"/>
    </source>
</evidence>
<dbReference type="EMBL" id="JACCJB010000004">
    <property type="protein sequence ID" value="KAF6228246.1"/>
    <property type="molecule type" value="Genomic_DNA"/>
</dbReference>
<organism evidence="7 8">
    <name type="scientific">Letharia lupina</name>
    <dbReference type="NCBI Taxonomy" id="560253"/>
    <lineage>
        <taxon>Eukaryota</taxon>
        <taxon>Fungi</taxon>
        <taxon>Dikarya</taxon>
        <taxon>Ascomycota</taxon>
        <taxon>Pezizomycotina</taxon>
        <taxon>Lecanoromycetes</taxon>
        <taxon>OSLEUM clade</taxon>
        <taxon>Lecanoromycetidae</taxon>
        <taxon>Lecanorales</taxon>
        <taxon>Lecanorineae</taxon>
        <taxon>Parmeliaceae</taxon>
        <taxon>Letharia</taxon>
    </lineage>
</organism>
<keyword evidence="5 6" id="KW-0349">Heme</keyword>
<gene>
    <name evidence="7" type="ORF">HO133_007976</name>
</gene>
<evidence type="ECO:0000256" key="4">
    <source>
        <dbReference type="ARBA" id="ARBA00023004"/>
    </source>
</evidence>
<dbReference type="Pfam" id="PF00067">
    <property type="entry name" value="p450"/>
    <property type="match status" value="1"/>
</dbReference>
<dbReference type="PRINTS" id="PR00463">
    <property type="entry name" value="EP450I"/>
</dbReference>
<dbReference type="InterPro" id="IPR001128">
    <property type="entry name" value="Cyt_P450"/>
</dbReference>
<protein>
    <recommendedName>
        <fullName evidence="9">Cytochrome P450</fullName>
    </recommendedName>
</protein>
<keyword evidence="4 5" id="KW-0408">Iron</keyword>
<accession>A0A8H6FHF0</accession>
<keyword evidence="6" id="KW-0560">Oxidoreductase</keyword>
<dbReference type="AlphaFoldDB" id="A0A8H6FHF0"/>
<name>A0A8H6FHF0_9LECA</name>
<evidence type="ECO:0000256" key="1">
    <source>
        <dbReference type="ARBA" id="ARBA00001971"/>
    </source>
</evidence>
<dbReference type="GeneID" id="59336373"/>
<evidence type="ECO:0000256" key="3">
    <source>
        <dbReference type="ARBA" id="ARBA00022723"/>
    </source>
</evidence>
<dbReference type="InterPro" id="IPR050121">
    <property type="entry name" value="Cytochrome_P450_monoxygenase"/>
</dbReference>
<evidence type="ECO:0000313" key="7">
    <source>
        <dbReference type="EMBL" id="KAF6228246.1"/>
    </source>
</evidence>
<proteinExistence type="inferred from homology"/>
<evidence type="ECO:0000313" key="8">
    <source>
        <dbReference type="Proteomes" id="UP000593566"/>
    </source>
</evidence>
<keyword evidence="6" id="KW-0503">Monooxygenase</keyword>
<keyword evidence="8" id="KW-1185">Reference proteome</keyword>
<dbReference type="Gene3D" id="1.10.630.10">
    <property type="entry name" value="Cytochrome P450"/>
    <property type="match status" value="2"/>
</dbReference>
<dbReference type="GO" id="GO:0005506">
    <property type="term" value="F:iron ion binding"/>
    <property type="evidence" value="ECO:0007669"/>
    <property type="project" value="InterPro"/>
</dbReference>
<evidence type="ECO:0000256" key="5">
    <source>
        <dbReference type="PIRSR" id="PIRSR602401-1"/>
    </source>
</evidence>
<dbReference type="InterPro" id="IPR002401">
    <property type="entry name" value="Cyt_P450_E_grp-I"/>
</dbReference>
<dbReference type="InterPro" id="IPR036396">
    <property type="entry name" value="Cyt_P450_sf"/>
</dbReference>
<evidence type="ECO:0000256" key="2">
    <source>
        <dbReference type="ARBA" id="ARBA00010617"/>
    </source>
</evidence>
<dbReference type="RefSeq" id="XP_037156180.1">
    <property type="nucleotide sequence ID" value="XM_037298844.1"/>
</dbReference>
<dbReference type="PANTHER" id="PTHR24305:SF166">
    <property type="entry name" value="CYTOCHROME P450 12A4, MITOCHONDRIAL-RELATED"/>
    <property type="match status" value="1"/>
</dbReference>
<dbReference type="GO" id="GO:0020037">
    <property type="term" value="F:heme binding"/>
    <property type="evidence" value="ECO:0007669"/>
    <property type="project" value="InterPro"/>
</dbReference>
<comment type="cofactor">
    <cofactor evidence="1 5">
        <name>heme</name>
        <dbReference type="ChEBI" id="CHEBI:30413"/>
    </cofactor>
</comment>